<evidence type="ECO:0000313" key="2">
    <source>
        <dbReference type="EMBL" id="GMF38067.1"/>
    </source>
</evidence>
<organism evidence="2 3">
    <name type="scientific">Phytophthora fragariaefolia</name>
    <dbReference type="NCBI Taxonomy" id="1490495"/>
    <lineage>
        <taxon>Eukaryota</taxon>
        <taxon>Sar</taxon>
        <taxon>Stramenopiles</taxon>
        <taxon>Oomycota</taxon>
        <taxon>Peronosporomycetes</taxon>
        <taxon>Peronosporales</taxon>
        <taxon>Peronosporaceae</taxon>
        <taxon>Phytophthora</taxon>
    </lineage>
</organism>
<dbReference type="EMBL" id="BSXT01001072">
    <property type="protein sequence ID" value="GMF38067.1"/>
    <property type="molecule type" value="Genomic_DNA"/>
</dbReference>
<feature type="region of interest" description="Disordered" evidence="1">
    <location>
        <begin position="182"/>
        <end position="208"/>
    </location>
</feature>
<keyword evidence="3" id="KW-1185">Reference proteome</keyword>
<accession>A0A9W6XGK1</accession>
<feature type="compositionally biased region" description="Basic and acidic residues" evidence="1">
    <location>
        <begin position="98"/>
        <end position="150"/>
    </location>
</feature>
<dbReference type="AlphaFoldDB" id="A0A9W6XGK1"/>
<feature type="compositionally biased region" description="Basic and acidic residues" evidence="1">
    <location>
        <begin position="199"/>
        <end position="208"/>
    </location>
</feature>
<evidence type="ECO:0000313" key="3">
    <source>
        <dbReference type="Proteomes" id="UP001165121"/>
    </source>
</evidence>
<protein>
    <submittedName>
        <fullName evidence="2">Unnamed protein product</fullName>
    </submittedName>
</protein>
<feature type="region of interest" description="Disordered" evidence="1">
    <location>
        <begin position="98"/>
        <end position="169"/>
    </location>
</feature>
<evidence type="ECO:0000256" key="1">
    <source>
        <dbReference type="SAM" id="MobiDB-lite"/>
    </source>
</evidence>
<sequence length="382" mass="40905">MMAVVEQVVVLAADRVQRRHSDHDTAQQSQLAAEVLKALLAHGSVVAVHAGERRLQERAALEPHVVVWDGVESHHRHREEADPAVVLDSVRVVDAHGDHPERVARGGDDQQREAQHGVEAEDHAHESEHGRAIRGVGLHEVDVVARENRGEPNGVESEEDQRADGLGVRDVDGADKNLALEEAHDGAVRSGGHWRQRVPQREGDAADHEGQADEHVVDHELDDLAVAADPLGVLDRGAEEHVELVAEADAVLGQLVEDDGEDDDGGADGDREEGPRLVVLVHGRAVHEGRGELRRLAGHVGAAHAEREELALAAAAVPVGAVARGGLAQVERVGRRVQHVAVHREVHHAASLASVRRGSRSVGQPAVRQFATAAVEPVPLLS</sequence>
<comment type="caution">
    <text evidence="2">The sequence shown here is derived from an EMBL/GenBank/DDBJ whole genome shotgun (WGS) entry which is preliminary data.</text>
</comment>
<reference evidence="2" key="1">
    <citation type="submission" date="2023-04" db="EMBL/GenBank/DDBJ databases">
        <title>Phytophthora fragariaefolia NBRC 109709.</title>
        <authorList>
            <person name="Ichikawa N."/>
            <person name="Sato H."/>
            <person name="Tonouchi N."/>
        </authorList>
    </citation>
    <scope>NUCLEOTIDE SEQUENCE</scope>
    <source>
        <strain evidence="2">NBRC 109709</strain>
    </source>
</reference>
<feature type="compositionally biased region" description="Basic and acidic residues" evidence="1">
    <location>
        <begin position="160"/>
        <end position="169"/>
    </location>
</feature>
<name>A0A9W6XGK1_9STRA</name>
<dbReference type="Proteomes" id="UP001165121">
    <property type="component" value="Unassembled WGS sequence"/>
</dbReference>
<gene>
    <name evidence="2" type="ORF">Pfra01_001084200</name>
</gene>
<proteinExistence type="predicted"/>